<feature type="coiled-coil region" evidence="1">
    <location>
        <begin position="95"/>
        <end position="188"/>
    </location>
</feature>
<reference evidence="2" key="1">
    <citation type="submission" date="2022-01" db="EMBL/GenBank/DDBJ databases">
        <authorList>
            <person name="King R."/>
        </authorList>
    </citation>
    <scope>NUCLEOTIDE SEQUENCE</scope>
</reference>
<dbReference type="OrthoDB" id="6751537at2759"/>
<organism evidence="2 3">
    <name type="scientific">Psylliodes chrysocephalus</name>
    <dbReference type="NCBI Taxonomy" id="3402493"/>
    <lineage>
        <taxon>Eukaryota</taxon>
        <taxon>Metazoa</taxon>
        <taxon>Ecdysozoa</taxon>
        <taxon>Arthropoda</taxon>
        <taxon>Hexapoda</taxon>
        <taxon>Insecta</taxon>
        <taxon>Pterygota</taxon>
        <taxon>Neoptera</taxon>
        <taxon>Endopterygota</taxon>
        <taxon>Coleoptera</taxon>
        <taxon>Polyphaga</taxon>
        <taxon>Cucujiformia</taxon>
        <taxon>Chrysomeloidea</taxon>
        <taxon>Chrysomelidae</taxon>
        <taxon>Galerucinae</taxon>
        <taxon>Alticini</taxon>
        <taxon>Psylliodes</taxon>
    </lineage>
</organism>
<dbReference type="EMBL" id="OV651813">
    <property type="protein sequence ID" value="CAH1099766.1"/>
    <property type="molecule type" value="Genomic_DNA"/>
</dbReference>
<proteinExistence type="predicted"/>
<protein>
    <submittedName>
        <fullName evidence="2">Uncharacterized protein</fullName>
    </submittedName>
</protein>
<accession>A0A9P0CEE3</accession>
<evidence type="ECO:0000256" key="1">
    <source>
        <dbReference type="SAM" id="Coils"/>
    </source>
</evidence>
<keyword evidence="3" id="KW-1185">Reference proteome</keyword>
<keyword evidence="1" id="KW-0175">Coiled coil</keyword>
<sequence length="216" mass="25776">MSGKTVPEQLSNYIKERFQFLREENARMEEILRRLKFLNEEMRIPVDISEKVSEIKDQVYNLEATTYKSQAERLRKHHNYLSKLKICIKIYVNINERLSEDIKTSKRELEQSKEKLCGILNLSSEQIQQLEEKAKRYENEVVKFEKKYPWLKDPMFNLPNISKEVEKLRILKDTKEKLVEELSVYQDLKPDISEATQQLAHIKEEHKKMSSVLLDS</sequence>
<evidence type="ECO:0000313" key="3">
    <source>
        <dbReference type="Proteomes" id="UP001153636"/>
    </source>
</evidence>
<dbReference type="AlphaFoldDB" id="A0A9P0CEE3"/>
<evidence type="ECO:0000313" key="2">
    <source>
        <dbReference type="EMBL" id="CAH1099766.1"/>
    </source>
</evidence>
<dbReference type="Proteomes" id="UP001153636">
    <property type="component" value="Chromosome 1"/>
</dbReference>
<name>A0A9P0CEE3_9CUCU</name>
<gene>
    <name evidence="2" type="ORF">PSYICH_LOCUS649</name>
</gene>